<accession>A0A177UYI7</accession>
<evidence type="ECO:0000256" key="1">
    <source>
        <dbReference type="SAM" id="MobiDB-lite"/>
    </source>
</evidence>
<protein>
    <submittedName>
        <fullName evidence="2">Uncharacterized protein</fullName>
    </submittedName>
</protein>
<gene>
    <name evidence="2" type="ORF">A4X03_0g8042</name>
</gene>
<evidence type="ECO:0000313" key="2">
    <source>
        <dbReference type="EMBL" id="KAE8242416.1"/>
    </source>
</evidence>
<dbReference type="Proteomes" id="UP000077671">
    <property type="component" value="Unassembled WGS sequence"/>
</dbReference>
<dbReference type="EMBL" id="LWDD02002190">
    <property type="protein sequence ID" value="KAE8242416.1"/>
    <property type="molecule type" value="Genomic_DNA"/>
</dbReference>
<feature type="region of interest" description="Disordered" evidence="1">
    <location>
        <begin position="73"/>
        <end position="100"/>
    </location>
</feature>
<evidence type="ECO:0000313" key="3">
    <source>
        <dbReference type="Proteomes" id="UP000077671"/>
    </source>
</evidence>
<sequence length="100" mass="10263">MAEARRLKELKAEGGKGQADNESGARWPVAGPIAGPPDPVPASVLASTATPDAPARAPLPVAADEVPLVSSVATARARRTEDELSTATEEEREEGAYMAG</sequence>
<name>A0A177UYI7_9BASI</name>
<comment type="caution">
    <text evidence="2">The sequence shown here is derived from an EMBL/GenBank/DDBJ whole genome shotgun (WGS) entry which is preliminary data.</text>
</comment>
<feature type="compositionally biased region" description="Basic and acidic residues" evidence="1">
    <location>
        <begin position="1"/>
        <end position="14"/>
    </location>
</feature>
<dbReference type="AlphaFoldDB" id="A0A177UYI7"/>
<proteinExistence type="predicted"/>
<organism evidence="2 3">
    <name type="scientific">Tilletia caries</name>
    <name type="common">wheat bunt fungus</name>
    <dbReference type="NCBI Taxonomy" id="13290"/>
    <lineage>
        <taxon>Eukaryota</taxon>
        <taxon>Fungi</taxon>
        <taxon>Dikarya</taxon>
        <taxon>Basidiomycota</taxon>
        <taxon>Ustilaginomycotina</taxon>
        <taxon>Exobasidiomycetes</taxon>
        <taxon>Tilletiales</taxon>
        <taxon>Tilletiaceae</taxon>
        <taxon>Tilletia</taxon>
    </lineage>
</organism>
<reference evidence="2" key="2">
    <citation type="journal article" date="2019" name="IMA Fungus">
        <title>Genome sequencing and comparison of five Tilletia species to identify candidate genes for the detection of regulated species infecting wheat.</title>
        <authorList>
            <person name="Nguyen H.D.T."/>
            <person name="Sultana T."/>
            <person name="Kesanakurti P."/>
            <person name="Hambleton S."/>
        </authorList>
    </citation>
    <scope>NUCLEOTIDE SEQUENCE</scope>
    <source>
        <strain evidence="2">DAOMC 238032</strain>
    </source>
</reference>
<feature type="region of interest" description="Disordered" evidence="1">
    <location>
        <begin position="1"/>
        <end position="59"/>
    </location>
</feature>
<reference evidence="2" key="1">
    <citation type="submission" date="2016-04" db="EMBL/GenBank/DDBJ databases">
        <authorList>
            <person name="Nguyen H.D."/>
            <person name="Kesanakurti P."/>
            <person name="Cullis J."/>
            <person name="Levesque C.A."/>
            <person name="Hambleton S."/>
        </authorList>
    </citation>
    <scope>NUCLEOTIDE SEQUENCE</scope>
    <source>
        <strain evidence="2">DAOMC 238032</strain>
    </source>
</reference>